<evidence type="ECO:0000313" key="3">
    <source>
        <dbReference type="EMBL" id="QPC82957.1"/>
    </source>
</evidence>
<proteinExistence type="predicted"/>
<feature type="region of interest" description="Disordered" evidence="1">
    <location>
        <begin position="1"/>
        <end position="27"/>
    </location>
</feature>
<keyword evidence="2" id="KW-0472">Membrane</keyword>
<keyword evidence="4" id="KW-1185">Reference proteome</keyword>
<accession>A0A7S8E9Q3</accession>
<feature type="transmembrane region" description="Helical" evidence="2">
    <location>
        <begin position="99"/>
        <end position="122"/>
    </location>
</feature>
<reference evidence="3 4" key="1">
    <citation type="submission" date="2020-02" db="EMBL/GenBank/DDBJ databases">
        <authorList>
            <person name="Zheng R.K."/>
            <person name="Sun C.M."/>
        </authorList>
    </citation>
    <scope>NUCLEOTIDE SEQUENCE [LARGE SCALE GENOMIC DNA]</scope>
    <source>
        <strain evidence="4">rifampicinis</strain>
    </source>
</reference>
<evidence type="ECO:0000256" key="2">
    <source>
        <dbReference type="SAM" id="Phobius"/>
    </source>
</evidence>
<evidence type="ECO:0000256" key="1">
    <source>
        <dbReference type="SAM" id="MobiDB-lite"/>
    </source>
</evidence>
<protein>
    <submittedName>
        <fullName evidence="3">Uncharacterized protein</fullName>
    </submittedName>
</protein>
<dbReference type="KEGG" id="pmet:G4Y79_00865"/>
<dbReference type="Proteomes" id="UP000594468">
    <property type="component" value="Chromosome"/>
</dbReference>
<keyword evidence="2" id="KW-0812">Transmembrane</keyword>
<dbReference type="RefSeq" id="WP_195171026.1">
    <property type="nucleotide sequence ID" value="NZ_CP062983.1"/>
</dbReference>
<name>A0A7S8E9Q3_9CHLR</name>
<gene>
    <name evidence="3" type="ORF">G4Y79_00865</name>
</gene>
<organism evidence="3 4">
    <name type="scientific">Phototrophicus methaneseepsis</name>
    <dbReference type="NCBI Taxonomy" id="2710758"/>
    <lineage>
        <taxon>Bacteria</taxon>
        <taxon>Bacillati</taxon>
        <taxon>Chloroflexota</taxon>
        <taxon>Candidatus Thermofontia</taxon>
        <taxon>Phototrophicales</taxon>
        <taxon>Phototrophicaceae</taxon>
        <taxon>Phototrophicus</taxon>
    </lineage>
</organism>
<dbReference type="EMBL" id="CP062983">
    <property type="protein sequence ID" value="QPC82957.1"/>
    <property type="molecule type" value="Genomic_DNA"/>
</dbReference>
<evidence type="ECO:0000313" key="4">
    <source>
        <dbReference type="Proteomes" id="UP000594468"/>
    </source>
</evidence>
<keyword evidence="2" id="KW-1133">Transmembrane helix</keyword>
<sequence length="123" mass="13593">MHEEWSGASAQPDAEITQTQAEIDPIAPGDARRQIEAAMKAHLGDDWTEQEDGWVVTHDGDYFVRLTRGKKNLDFQCDLLGEVTIEERDISPVQDSGRLVAWSILIATLFVAFVIAQLAGALN</sequence>
<dbReference type="AlphaFoldDB" id="A0A7S8E9Q3"/>